<dbReference type="CDD" id="cd01097">
    <property type="entry name" value="Tetrahydromethanopterin_reductase"/>
    <property type="match status" value="1"/>
</dbReference>
<evidence type="ECO:0000256" key="1">
    <source>
        <dbReference type="ARBA" id="ARBA00023002"/>
    </source>
</evidence>
<protein>
    <submittedName>
        <fullName evidence="3">Alkanesulfonate monooxygenase SsuD/methylene tetrahydromethanopterin reductase-like flavin-dependent oxidoreductase (Luciferase family)</fullName>
    </submittedName>
</protein>
<keyword evidence="3" id="KW-0503">Monooxygenase</keyword>
<comment type="caution">
    <text evidence="3">The sequence shown here is derived from an EMBL/GenBank/DDBJ whole genome shotgun (WGS) entry which is preliminary data.</text>
</comment>
<dbReference type="InterPro" id="IPR011251">
    <property type="entry name" value="Luciferase-like_dom"/>
</dbReference>
<dbReference type="SUPFAM" id="SSF51679">
    <property type="entry name" value="Bacterial luciferase-like"/>
    <property type="match status" value="1"/>
</dbReference>
<dbReference type="InterPro" id="IPR036661">
    <property type="entry name" value="Luciferase-like_sf"/>
</dbReference>
<dbReference type="InterPro" id="IPR050564">
    <property type="entry name" value="F420-G6PD/mer"/>
</dbReference>
<dbReference type="OrthoDB" id="5241778at2"/>
<dbReference type="GO" id="GO:0016705">
    <property type="term" value="F:oxidoreductase activity, acting on paired donors, with incorporation or reduction of molecular oxygen"/>
    <property type="evidence" value="ECO:0007669"/>
    <property type="project" value="InterPro"/>
</dbReference>
<dbReference type="PANTHER" id="PTHR43244:SF1">
    <property type="entry name" value="5,10-METHYLENETETRAHYDROMETHANOPTERIN REDUCTASE"/>
    <property type="match status" value="1"/>
</dbReference>
<gene>
    <name evidence="3" type="ORF">DFJ68_0275</name>
</gene>
<dbReference type="Gene3D" id="3.20.20.30">
    <property type="entry name" value="Luciferase-like domain"/>
    <property type="match status" value="1"/>
</dbReference>
<keyword evidence="4" id="KW-1185">Reference proteome</keyword>
<dbReference type="PANTHER" id="PTHR43244">
    <property type="match status" value="1"/>
</dbReference>
<sequence length="271" mass="28772">MVTFGVIFPPDQPPESLLAVARATEAAGIPQLWLWEDCFKESGLAPAAAALAATQRLTVGIGLLPVPLRNAAITAMELATVERMFPGRLRPGLGHGVLDWMGQVGARVASPLTLLREYTDAVRRLLHGERLDVDGRYVHLHDVALDWPPEEAPPVLVGAQRPKTLAVAGELGDGVILTGEETPDVTARLLDRVREARGHLDGFDVVNFATVQAHSSVDEVVETVRAYAAVGVTTVPVVVVAGPDGPPAGEAFDLAGWVADVGTEVQRRLTS</sequence>
<dbReference type="AlphaFoldDB" id="A0A495XWM0"/>
<dbReference type="Proteomes" id="UP000278440">
    <property type="component" value="Unassembled WGS sequence"/>
</dbReference>
<dbReference type="EMBL" id="RBXT01000001">
    <property type="protein sequence ID" value="RKT76873.1"/>
    <property type="molecule type" value="Genomic_DNA"/>
</dbReference>
<accession>A0A495XWM0</accession>
<dbReference type="GO" id="GO:0004497">
    <property type="term" value="F:monooxygenase activity"/>
    <property type="evidence" value="ECO:0007669"/>
    <property type="project" value="UniProtKB-KW"/>
</dbReference>
<evidence type="ECO:0000313" key="3">
    <source>
        <dbReference type="EMBL" id="RKT76873.1"/>
    </source>
</evidence>
<organism evidence="3 4">
    <name type="scientific">Terracoccus luteus</name>
    <dbReference type="NCBI Taxonomy" id="53356"/>
    <lineage>
        <taxon>Bacteria</taxon>
        <taxon>Bacillati</taxon>
        <taxon>Actinomycetota</taxon>
        <taxon>Actinomycetes</taxon>
        <taxon>Micrococcales</taxon>
        <taxon>Intrasporangiaceae</taxon>
        <taxon>Terracoccus</taxon>
    </lineage>
</organism>
<dbReference type="Pfam" id="PF00296">
    <property type="entry name" value="Bac_luciferase"/>
    <property type="match status" value="1"/>
</dbReference>
<feature type="domain" description="Luciferase-like" evidence="2">
    <location>
        <begin position="10"/>
        <end position="229"/>
    </location>
</feature>
<evidence type="ECO:0000313" key="4">
    <source>
        <dbReference type="Proteomes" id="UP000278440"/>
    </source>
</evidence>
<reference evidence="3 4" key="1">
    <citation type="submission" date="2018-10" db="EMBL/GenBank/DDBJ databases">
        <title>Sequencing the genomes of 1000 actinobacteria strains.</title>
        <authorList>
            <person name="Klenk H.-P."/>
        </authorList>
    </citation>
    <scope>NUCLEOTIDE SEQUENCE [LARGE SCALE GENOMIC DNA]</scope>
    <source>
        <strain evidence="3 4">DSM 44267</strain>
    </source>
</reference>
<keyword evidence="1" id="KW-0560">Oxidoreductase</keyword>
<name>A0A495XWM0_9MICO</name>
<dbReference type="RefSeq" id="WP_121030407.1">
    <property type="nucleotide sequence ID" value="NZ_RBXT01000001.1"/>
</dbReference>
<proteinExistence type="predicted"/>
<evidence type="ECO:0000259" key="2">
    <source>
        <dbReference type="Pfam" id="PF00296"/>
    </source>
</evidence>